<dbReference type="InterPro" id="IPR011935">
    <property type="entry name" value="CHP02231"/>
</dbReference>
<dbReference type="Proteomes" id="UP000728185">
    <property type="component" value="Unassembled WGS sequence"/>
</dbReference>
<name>A0A8E0RTE4_9TREM</name>
<sequence>IDFTLYKRCGKSFVDSLFHLLNLLPRVEIHYPKEANEWEDKSDGPVDKKDRPFRFRLNRTRRCAYIQDVSYHTAQPGENERELTERQNVLVQQVAKANRKYHMLQTRFQRLSTQQELLESFANSFLTRSLRKPDCGESDGELLSARHSRSTGRAKRLPWVARSLSRKKKMEKNSSILTSGEMNSHPLHFTGSEMLQLTHIEAVRNFFSLYNAQTQQLDKDAAEVGEELDQTRGELDMLGEQLRQLNRCQDEFVSKELHVLLESKGNEAPQLELSYSVGGVSWTPLYDIRLSSATATLQPSFSLPLKVIYYGLISQSTGENWDLGKLTLSTAKPMEGGGMPELQLERIALKEVESSRDSYRRRGQADRYSRNLKARSFHAEEAYPDRLLASDEVERCFADGPLLTNSYRGTLNSNTHPSNLESSLYLTKEGKQWSIPTPVGSMQLTGPRRVSFISIIIHPFLTPYHQLSPTLQLGSVSVNVEQEIISGIERSRNQTLLKHNIQAEQTNFTTPTDEIFALPCPLFSGGRRLAVRTLDPFTWLNSGASGTSAPACTISSNDSQFQSLTFEVEHPPSLIRGTGEPHRVKLGELEFRPILEYITIPKLLPKAFLRARMHNTSEFALLEGPANVYIDNCFNGQTQIPATIVQEELVCNLGVDSGVHITYKPRHKYKKAGSHIGGKTISITFTQIICITNTYPRSLCILVIDQLPVCTEDKVKVQLLEPAIKHPDKYDRSKPVRINKLKMIEWDVKLGPCESTSVCIC</sequence>
<evidence type="ECO:0000259" key="1">
    <source>
        <dbReference type="Pfam" id="PF13598"/>
    </source>
</evidence>
<comment type="caution">
    <text evidence="2">The sequence shown here is derived from an EMBL/GenBank/DDBJ whole genome shotgun (WGS) entry which is preliminary data.</text>
</comment>
<dbReference type="PANTHER" id="PTHR31005:SF8">
    <property type="entry name" value="DUF4139 DOMAIN-CONTAINING PROTEIN"/>
    <property type="match status" value="1"/>
</dbReference>
<keyword evidence="3" id="KW-1185">Reference proteome</keyword>
<evidence type="ECO:0000313" key="2">
    <source>
        <dbReference type="EMBL" id="KAA0188719.1"/>
    </source>
</evidence>
<feature type="non-terminal residue" evidence="2">
    <location>
        <position position="1"/>
    </location>
</feature>
<dbReference type="EMBL" id="LUCM01008249">
    <property type="protein sequence ID" value="KAA0188719.1"/>
    <property type="molecule type" value="Genomic_DNA"/>
</dbReference>
<reference evidence="2" key="1">
    <citation type="submission" date="2019-05" db="EMBL/GenBank/DDBJ databases">
        <title>Annotation for the trematode Fasciolopsis buski.</title>
        <authorList>
            <person name="Choi Y.-J."/>
        </authorList>
    </citation>
    <scope>NUCLEOTIDE SEQUENCE</scope>
    <source>
        <strain evidence="2">HT</strain>
        <tissue evidence="2">Whole worm</tissue>
    </source>
</reference>
<evidence type="ECO:0000313" key="3">
    <source>
        <dbReference type="Proteomes" id="UP000728185"/>
    </source>
</evidence>
<feature type="domain" description="DUF4139" evidence="1">
    <location>
        <begin position="271"/>
        <end position="756"/>
    </location>
</feature>
<proteinExistence type="predicted"/>
<dbReference type="OrthoDB" id="6252191at2759"/>
<organism evidence="2 3">
    <name type="scientific">Fasciolopsis buskii</name>
    <dbReference type="NCBI Taxonomy" id="27845"/>
    <lineage>
        <taxon>Eukaryota</taxon>
        <taxon>Metazoa</taxon>
        <taxon>Spiralia</taxon>
        <taxon>Lophotrochozoa</taxon>
        <taxon>Platyhelminthes</taxon>
        <taxon>Trematoda</taxon>
        <taxon>Digenea</taxon>
        <taxon>Plagiorchiida</taxon>
        <taxon>Echinostomata</taxon>
        <taxon>Echinostomatoidea</taxon>
        <taxon>Fasciolidae</taxon>
        <taxon>Fasciolopsis</taxon>
    </lineage>
</organism>
<protein>
    <recommendedName>
        <fullName evidence="1">DUF4139 domain-containing protein</fullName>
    </recommendedName>
</protein>
<gene>
    <name evidence="2" type="ORF">FBUS_01399</name>
</gene>
<accession>A0A8E0RTE4</accession>
<dbReference type="Pfam" id="PF13598">
    <property type="entry name" value="DUF4139"/>
    <property type="match status" value="1"/>
</dbReference>
<dbReference type="InterPro" id="IPR037291">
    <property type="entry name" value="DUF4139"/>
</dbReference>
<dbReference type="PANTHER" id="PTHR31005">
    <property type="entry name" value="DUF4139 DOMAIN-CONTAINING PROTEIN"/>
    <property type="match status" value="1"/>
</dbReference>
<dbReference type="AlphaFoldDB" id="A0A8E0RTE4"/>
<dbReference type="NCBIfam" id="TIGR02231">
    <property type="entry name" value="mucoidy inhibitor MuiA family protein"/>
    <property type="match status" value="1"/>
</dbReference>